<dbReference type="AlphaFoldDB" id="A0A8S0VV39"/>
<reference evidence="1 2" key="1">
    <citation type="submission" date="2020-01" db="EMBL/GenBank/DDBJ databases">
        <authorList>
            <person name="Gupta K D."/>
        </authorList>
    </citation>
    <scope>NUCLEOTIDE SEQUENCE [LARGE SCALE GENOMIC DNA]</scope>
</reference>
<sequence length="229" mass="25302">MDSATRWRCWSFHSIDSQQLGRIIVGLVLNVRISTVLSTADVGFEVLIETLGKVFCEILNELFVLTLFQPFVALFKPSTDVVVSDEACHSALSTIFATLVLEQSTPLETFLANEHEHEAYESVRDAGAVSSRENGGGGCRSNFVHVSGENEWEEDLGERRTANMEFEAAKIEGYGRLRISTSAWEVAQAGGDFSSPAPMSVSTFRAMPYTFARIGGKNRWQETGLRNPL</sequence>
<gene>
    <name evidence="1" type="ORF">AAE3_LOCUS13600</name>
</gene>
<dbReference type="EMBL" id="CACVBS010000107">
    <property type="protein sequence ID" value="CAA7271370.1"/>
    <property type="molecule type" value="Genomic_DNA"/>
</dbReference>
<accession>A0A8S0VV39</accession>
<name>A0A8S0VV39_CYCAE</name>
<evidence type="ECO:0000313" key="2">
    <source>
        <dbReference type="Proteomes" id="UP000467700"/>
    </source>
</evidence>
<keyword evidence="2" id="KW-1185">Reference proteome</keyword>
<comment type="caution">
    <text evidence="1">The sequence shown here is derived from an EMBL/GenBank/DDBJ whole genome shotgun (WGS) entry which is preliminary data.</text>
</comment>
<proteinExistence type="predicted"/>
<evidence type="ECO:0000313" key="1">
    <source>
        <dbReference type="EMBL" id="CAA7271370.1"/>
    </source>
</evidence>
<organism evidence="1 2">
    <name type="scientific">Cyclocybe aegerita</name>
    <name type="common">Black poplar mushroom</name>
    <name type="synonym">Agrocybe aegerita</name>
    <dbReference type="NCBI Taxonomy" id="1973307"/>
    <lineage>
        <taxon>Eukaryota</taxon>
        <taxon>Fungi</taxon>
        <taxon>Dikarya</taxon>
        <taxon>Basidiomycota</taxon>
        <taxon>Agaricomycotina</taxon>
        <taxon>Agaricomycetes</taxon>
        <taxon>Agaricomycetidae</taxon>
        <taxon>Agaricales</taxon>
        <taxon>Agaricineae</taxon>
        <taxon>Bolbitiaceae</taxon>
        <taxon>Cyclocybe</taxon>
    </lineage>
</organism>
<dbReference type="Proteomes" id="UP000467700">
    <property type="component" value="Unassembled WGS sequence"/>
</dbReference>
<protein>
    <submittedName>
        <fullName evidence="1">Uncharacterized protein</fullName>
    </submittedName>
</protein>